<feature type="domain" description="Reverse transcriptase RNase H-like" evidence="8">
    <location>
        <begin position="54"/>
        <end position="162"/>
    </location>
</feature>
<comment type="caution">
    <text evidence="10">The sequence shown here is derived from an EMBL/GenBank/DDBJ whole genome shotgun (WGS) entry which is preliminary data.</text>
</comment>
<dbReference type="SUPFAM" id="SSF51905">
    <property type="entry name" value="FAD/NAD(P)-binding domain"/>
    <property type="match status" value="1"/>
</dbReference>
<dbReference type="Pfam" id="PF01593">
    <property type="entry name" value="Amino_oxidase"/>
    <property type="match status" value="1"/>
</dbReference>
<feature type="domain" description="Amine oxidase" evidence="7">
    <location>
        <begin position="464"/>
        <end position="734"/>
    </location>
</feature>
<dbReference type="Gene3D" id="1.10.405.20">
    <property type="match status" value="1"/>
</dbReference>
<dbReference type="Proteomes" id="UP000481153">
    <property type="component" value="Unassembled WGS sequence"/>
</dbReference>
<dbReference type="InterPro" id="IPR050951">
    <property type="entry name" value="Retrovirus_Pol_polyprotein"/>
</dbReference>
<dbReference type="VEuPathDB" id="FungiDB:AeMF1_005719"/>
<reference evidence="10 11" key="1">
    <citation type="submission" date="2019-07" db="EMBL/GenBank/DDBJ databases">
        <title>Genomics analysis of Aphanomyces spp. identifies a new class of oomycete effector associated with host adaptation.</title>
        <authorList>
            <person name="Gaulin E."/>
        </authorList>
    </citation>
    <scope>NUCLEOTIDE SEQUENCE [LARGE SCALE GENOMIC DNA]</scope>
    <source>
        <strain evidence="10 11">ATCC 201684</strain>
    </source>
</reference>
<protein>
    <recommendedName>
        <fullName evidence="12">Reverse transcriptase RNase H-like domain-containing protein</fullName>
    </recommendedName>
</protein>
<evidence type="ECO:0000256" key="3">
    <source>
        <dbReference type="ARBA" id="ARBA00022722"/>
    </source>
</evidence>
<keyword evidence="4" id="KW-0255">Endonuclease</keyword>
<dbReference type="EMBL" id="VJMJ01000380">
    <property type="protein sequence ID" value="KAF0721607.1"/>
    <property type="molecule type" value="Genomic_DNA"/>
</dbReference>
<dbReference type="Gene3D" id="3.30.70.1990">
    <property type="match status" value="1"/>
</dbReference>
<dbReference type="GO" id="GO:0004519">
    <property type="term" value="F:endonuclease activity"/>
    <property type="evidence" value="ECO:0007669"/>
    <property type="project" value="UniProtKB-KW"/>
</dbReference>
<dbReference type="GO" id="GO:0016491">
    <property type="term" value="F:oxidoreductase activity"/>
    <property type="evidence" value="ECO:0007669"/>
    <property type="project" value="InterPro"/>
</dbReference>
<evidence type="ECO:0000256" key="4">
    <source>
        <dbReference type="ARBA" id="ARBA00022759"/>
    </source>
</evidence>
<accession>A0A6G0W3N8</accession>
<keyword evidence="11" id="KW-1185">Reference proteome</keyword>
<evidence type="ECO:0000313" key="11">
    <source>
        <dbReference type="Proteomes" id="UP000481153"/>
    </source>
</evidence>
<evidence type="ECO:0000256" key="1">
    <source>
        <dbReference type="ARBA" id="ARBA00022679"/>
    </source>
</evidence>
<dbReference type="InterPro" id="IPR043502">
    <property type="entry name" value="DNA/RNA_pol_sf"/>
</dbReference>
<keyword evidence="2" id="KW-0548">Nucleotidyltransferase</keyword>
<feature type="domain" description="Integrase zinc-binding" evidence="9">
    <location>
        <begin position="293"/>
        <end position="335"/>
    </location>
</feature>
<evidence type="ECO:0000259" key="7">
    <source>
        <dbReference type="Pfam" id="PF01593"/>
    </source>
</evidence>
<dbReference type="PANTHER" id="PTHR37984">
    <property type="entry name" value="PROTEIN CBG26694"/>
    <property type="match status" value="1"/>
</dbReference>
<evidence type="ECO:0000259" key="9">
    <source>
        <dbReference type="Pfam" id="PF17921"/>
    </source>
</evidence>
<dbReference type="Pfam" id="PF17921">
    <property type="entry name" value="Integrase_H2C2"/>
    <property type="match status" value="1"/>
</dbReference>
<gene>
    <name evidence="10" type="ORF">Ae201684_019042</name>
</gene>
<keyword evidence="1" id="KW-0808">Transferase</keyword>
<evidence type="ECO:0000256" key="2">
    <source>
        <dbReference type="ARBA" id="ARBA00022695"/>
    </source>
</evidence>
<dbReference type="GO" id="GO:0016787">
    <property type="term" value="F:hydrolase activity"/>
    <property type="evidence" value="ECO:0007669"/>
    <property type="project" value="UniProtKB-KW"/>
</dbReference>
<organism evidence="10 11">
    <name type="scientific">Aphanomyces euteiches</name>
    <dbReference type="NCBI Taxonomy" id="100861"/>
    <lineage>
        <taxon>Eukaryota</taxon>
        <taxon>Sar</taxon>
        <taxon>Stramenopiles</taxon>
        <taxon>Oomycota</taxon>
        <taxon>Saprolegniomycetes</taxon>
        <taxon>Saprolegniales</taxon>
        <taxon>Verrucalvaceae</taxon>
        <taxon>Aphanomyces</taxon>
    </lineage>
</organism>
<evidence type="ECO:0000256" key="6">
    <source>
        <dbReference type="ARBA" id="ARBA00022918"/>
    </source>
</evidence>
<keyword evidence="5" id="KW-0378">Hydrolase</keyword>
<keyword evidence="3" id="KW-0540">Nuclease</keyword>
<dbReference type="CDD" id="cd09274">
    <property type="entry name" value="RNase_HI_RT_Ty3"/>
    <property type="match status" value="1"/>
</dbReference>
<evidence type="ECO:0000313" key="10">
    <source>
        <dbReference type="EMBL" id="KAF0721607.1"/>
    </source>
</evidence>
<evidence type="ECO:0000256" key="5">
    <source>
        <dbReference type="ARBA" id="ARBA00022801"/>
    </source>
</evidence>
<dbReference type="InterPro" id="IPR002937">
    <property type="entry name" value="Amino_oxidase"/>
</dbReference>
<dbReference type="InterPro" id="IPR041588">
    <property type="entry name" value="Integrase_H2C2"/>
</dbReference>
<name>A0A6G0W3N8_9STRA</name>
<dbReference type="PANTHER" id="PTHR37984:SF5">
    <property type="entry name" value="PROTEIN NYNRIN-LIKE"/>
    <property type="match status" value="1"/>
</dbReference>
<dbReference type="InterPro" id="IPR041373">
    <property type="entry name" value="RT_RNaseH"/>
</dbReference>
<dbReference type="Gene3D" id="1.10.340.70">
    <property type="match status" value="1"/>
</dbReference>
<dbReference type="GO" id="GO:0003964">
    <property type="term" value="F:RNA-directed DNA polymerase activity"/>
    <property type="evidence" value="ECO:0007669"/>
    <property type="project" value="UniProtKB-KW"/>
</dbReference>
<proteinExistence type="predicted"/>
<sequence length="931" mass="104698">MAALQRVYSQSGLKTKKKLDKFVLPVDFFSDVEKTNYDHIKEQLSSSVKLAHHDPSKMVCVFPDASLRFWGAIVTQVPMNQLSLSIDSQDHEPLAFLSGPFRGSQMAWSIIEKEAFSIVETCKRMDFLLLRPNGFKLYTDHRNLTFLYDPHSCSRDIARYTAEKVQRWGLVMMGFNYTIHHIDGEDNVWADLLSRWGAQHIPPSVQALHVIPSNPSPLLDEDFVWPSVDEIIALQDKALVEHPQLVEKDPTCPDVLTTHRPYCSSEGRMWIPSCDPGSNTITNIKIRIMVLGHCGTAGHRGLEMTLKAVSERFTWCDLIEDVKLFCSQCFHCQKSASGTMVPVPLGSQIHASHPNEVLHFDFLYMGPSDTGDMYISPTKATSKADVQFANRDPGYPVVPACYSLYTKLLDHRDHFKSCLIPMTSRWFSWIVGVLVLAILAKMSHSQKISIGRNKRIVIVGGGPAGVHWASVLAIKGFTNIRILDSGNEIGGKSKSFYDKDGIRHDLGTCYAHTLYQPIFDLLKRYDPNNVPLPYLPTNKGQTWVLRDGFPTTDYNSFSVQVAMVNEKLSAPQQAASSLADAISRYIQIHESIFGVYSYGLPPKPKDFSLIRMTAWDFLVKNNLTALAGPLSYTLGQQGYGFFQETAAFYMLWWVHPDMFKDRRQYMLSGGFQSLWINMAKAFPDQVTVSLRHKVTKIVRSAKSGITISATIDDTTPVTIQADHLVMAVDLNRNNAPIVPDLDSKERPLFTTQNIAATFVVSLIESDASPIETVAEWWPNRGAGSMQGRLQLTRNTRLALYGPNSSVPYSLSTTPGSPPVTFGVNATGRQRRVAYQYYLRPARENDASASRDTLLLDLQMANMSNVNVIKQYEWNYAPRYNQSTIEKGAPWNVWEQQGYRNTTWIGSSVCYESTLDVVTYNNNLIKRVVMTG</sequence>
<dbReference type="AlphaFoldDB" id="A0A6G0W3N8"/>
<evidence type="ECO:0000259" key="8">
    <source>
        <dbReference type="Pfam" id="PF17917"/>
    </source>
</evidence>
<dbReference type="Pfam" id="PF17917">
    <property type="entry name" value="RT_RNaseH"/>
    <property type="match status" value="1"/>
</dbReference>
<keyword evidence="6" id="KW-0695">RNA-directed DNA polymerase</keyword>
<dbReference type="InterPro" id="IPR036188">
    <property type="entry name" value="FAD/NAD-bd_sf"/>
</dbReference>
<evidence type="ECO:0008006" key="12">
    <source>
        <dbReference type="Google" id="ProtNLM"/>
    </source>
</evidence>
<dbReference type="SUPFAM" id="SSF56672">
    <property type="entry name" value="DNA/RNA polymerases"/>
    <property type="match status" value="1"/>
</dbReference>
<dbReference type="Gene3D" id="3.50.50.60">
    <property type="entry name" value="FAD/NAD(P)-binding domain"/>
    <property type="match status" value="1"/>
</dbReference>
<dbReference type="VEuPathDB" id="FungiDB:AeMF1_006500"/>